<organism evidence="2 3">
    <name type="scientific">Asparagus officinalis</name>
    <name type="common">Garden asparagus</name>
    <dbReference type="NCBI Taxonomy" id="4686"/>
    <lineage>
        <taxon>Eukaryota</taxon>
        <taxon>Viridiplantae</taxon>
        <taxon>Streptophyta</taxon>
        <taxon>Embryophyta</taxon>
        <taxon>Tracheophyta</taxon>
        <taxon>Spermatophyta</taxon>
        <taxon>Magnoliopsida</taxon>
        <taxon>Liliopsida</taxon>
        <taxon>Asparagales</taxon>
        <taxon>Asparagaceae</taxon>
        <taxon>Asparagoideae</taxon>
        <taxon>Asparagus</taxon>
    </lineage>
</organism>
<feature type="region of interest" description="Disordered" evidence="1">
    <location>
        <begin position="74"/>
        <end position="142"/>
    </location>
</feature>
<dbReference type="AlphaFoldDB" id="A0A1R3L6R5"/>
<dbReference type="EMBL" id="KV863585">
    <property type="protein sequence ID" value="ONK55308.1"/>
    <property type="molecule type" value="Genomic_DNA"/>
</dbReference>
<gene>
    <name evidence="2" type="ORF">A4U43_UnF5080</name>
</gene>
<accession>A0A1R3L6R5</accession>
<sequence>MSRLHQSLQSYRVRGALVEQEIFGRMEQIRSSYLKLLGEVASLRLAEGEDSELAAEPPTSRASEVRASLLALTLEKSPKRNSRGEESGSAMRPQKRLRGHLDLEEVGGLRSQVAEIAAEGEAKKQKPHREEKEAEYGQGPSG</sequence>
<keyword evidence="3" id="KW-1185">Reference proteome</keyword>
<evidence type="ECO:0000256" key="1">
    <source>
        <dbReference type="SAM" id="MobiDB-lite"/>
    </source>
</evidence>
<dbReference type="Gramene" id="ONK55308">
    <property type="protein sequence ID" value="ONK55308"/>
    <property type="gene ID" value="A4U43_UnF5080"/>
</dbReference>
<evidence type="ECO:0000313" key="3">
    <source>
        <dbReference type="Proteomes" id="UP000243459"/>
    </source>
</evidence>
<feature type="compositionally biased region" description="Basic and acidic residues" evidence="1">
    <location>
        <begin position="76"/>
        <end position="86"/>
    </location>
</feature>
<evidence type="ECO:0000313" key="2">
    <source>
        <dbReference type="EMBL" id="ONK55308.1"/>
    </source>
</evidence>
<protein>
    <submittedName>
        <fullName evidence="2">Uncharacterized protein</fullName>
    </submittedName>
</protein>
<feature type="compositionally biased region" description="Basic and acidic residues" evidence="1">
    <location>
        <begin position="120"/>
        <end position="135"/>
    </location>
</feature>
<proteinExistence type="predicted"/>
<name>A0A1R3L6R5_ASPOF</name>
<reference evidence="3" key="1">
    <citation type="journal article" date="2017" name="Nat. Commun.">
        <title>The asparagus genome sheds light on the origin and evolution of a young Y chromosome.</title>
        <authorList>
            <person name="Harkess A."/>
            <person name="Zhou J."/>
            <person name="Xu C."/>
            <person name="Bowers J.E."/>
            <person name="Van der Hulst R."/>
            <person name="Ayyampalayam S."/>
            <person name="Mercati F."/>
            <person name="Riccardi P."/>
            <person name="McKain M.R."/>
            <person name="Kakrana A."/>
            <person name="Tang H."/>
            <person name="Ray J."/>
            <person name="Groenendijk J."/>
            <person name="Arikit S."/>
            <person name="Mathioni S.M."/>
            <person name="Nakano M."/>
            <person name="Shan H."/>
            <person name="Telgmann-Rauber A."/>
            <person name="Kanno A."/>
            <person name="Yue Z."/>
            <person name="Chen H."/>
            <person name="Li W."/>
            <person name="Chen Y."/>
            <person name="Xu X."/>
            <person name="Zhang Y."/>
            <person name="Luo S."/>
            <person name="Chen H."/>
            <person name="Gao J."/>
            <person name="Mao Z."/>
            <person name="Pires J.C."/>
            <person name="Luo M."/>
            <person name="Kudrna D."/>
            <person name="Wing R.A."/>
            <person name="Meyers B.C."/>
            <person name="Yi K."/>
            <person name="Kong H."/>
            <person name="Lavrijsen P."/>
            <person name="Sunseri F."/>
            <person name="Falavigna A."/>
            <person name="Ye Y."/>
            <person name="Leebens-Mack J.H."/>
            <person name="Chen G."/>
        </authorList>
    </citation>
    <scope>NUCLEOTIDE SEQUENCE [LARGE SCALE GENOMIC DNA]</scope>
    <source>
        <strain evidence="3">cv. DH0086</strain>
    </source>
</reference>
<dbReference type="Proteomes" id="UP000243459">
    <property type="component" value="Unassembled WGS sequence"/>
</dbReference>